<feature type="transmembrane region" description="Helical" evidence="9">
    <location>
        <begin position="193"/>
        <end position="212"/>
    </location>
</feature>
<keyword evidence="12" id="KW-1185">Reference proteome</keyword>
<dbReference type="OrthoDB" id="9786910at2"/>
<sequence length="279" mass="31127">MLPFLLAASEAITRIRIWEVLPVNRAVNWFDIVWLRAAAELHRDVTRTYLGILWWVIEPLLYMTAFYLIFAMGIRGGEDGEGFVGFLLAGLVIWKWFSTTVIQGAGALLSNRGLIQQVYLPKVLLPLIPVMANTLKFGLVLVLLLGYVWVFQRPPGWDWLALFPVLAAALLLVAGCTLFSAALVPFAEDLRMLINNGMLLMMFLSGVFFDVADFPEAVRDWFYLNPLVGLLEGVRQVLLASGLPDWEGVAYAAGFGGVLCALAVTFLVRFDRVYPKRVA</sequence>
<comment type="caution">
    <text evidence="11">The sequence shown here is derived from an EMBL/GenBank/DDBJ whole genome shotgun (WGS) entry which is preliminary data.</text>
</comment>
<dbReference type="PRINTS" id="PR00164">
    <property type="entry name" value="ABC2TRNSPORT"/>
</dbReference>
<feature type="transmembrane region" description="Helical" evidence="9">
    <location>
        <begin position="123"/>
        <end position="149"/>
    </location>
</feature>
<keyword evidence="6 9" id="KW-0812">Transmembrane</keyword>
<dbReference type="GO" id="GO:0140359">
    <property type="term" value="F:ABC-type transporter activity"/>
    <property type="evidence" value="ECO:0007669"/>
    <property type="project" value="InterPro"/>
</dbReference>
<keyword evidence="8 9" id="KW-0472">Membrane</keyword>
<feature type="transmembrane region" description="Helical" evidence="9">
    <location>
        <begin position="52"/>
        <end position="74"/>
    </location>
</feature>
<protein>
    <recommendedName>
        <fullName evidence="9">Transport permease protein</fullName>
    </recommendedName>
</protein>
<proteinExistence type="inferred from homology"/>
<feature type="domain" description="ABC transmembrane type-2" evidence="10">
    <location>
        <begin position="50"/>
        <end position="270"/>
    </location>
</feature>
<reference evidence="11 12" key="1">
    <citation type="submission" date="2017-07" db="EMBL/GenBank/DDBJ databases">
        <title>Tamlnaduibacter salinus (Mi-7) genome sequencing.</title>
        <authorList>
            <person name="Verma A."/>
            <person name="Krishnamurthi S."/>
        </authorList>
    </citation>
    <scope>NUCLEOTIDE SEQUENCE [LARGE SCALE GENOMIC DNA]</scope>
    <source>
        <strain evidence="11 12">Mi-7</strain>
    </source>
</reference>
<dbReference type="GO" id="GO:0043190">
    <property type="term" value="C:ATP-binding cassette (ABC) transporter complex"/>
    <property type="evidence" value="ECO:0007669"/>
    <property type="project" value="InterPro"/>
</dbReference>
<dbReference type="EMBL" id="NMPM01000084">
    <property type="protein sequence ID" value="PAV25010.1"/>
    <property type="molecule type" value="Genomic_DNA"/>
</dbReference>
<keyword evidence="3 9" id="KW-0813">Transport</keyword>
<feature type="transmembrane region" description="Helical" evidence="9">
    <location>
        <begin position="248"/>
        <end position="268"/>
    </location>
</feature>
<name>A0A2A2I1P4_9GAMM</name>
<dbReference type="Pfam" id="PF01061">
    <property type="entry name" value="ABC2_membrane"/>
    <property type="match status" value="1"/>
</dbReference>
<dbReference type="PANTHER" id="PTHR30413:SF8">
    <property type="entry name" value="TRANSPORT PERMEASE PROTEIN"/>
    <property type="match status" value="1"/>
</dbReference>
<evidence type="ECO:0000256" key="9">
    <source>
        <dbReference type="RuleBase" id="RU361157"/>
    </source>
</evidence>
<evidence type="ECO:0000256" key="2">
    <source>
        <dbReference type="ARBA" id="ARBA00007783"/>
    </source>
</evidence>
<dbReference type="PANTHER" id="PTHR30413">
    <property type="entry name" value="INNER MEMBRANE TRANSPORT PERMEASE"/>
    <property type="match status" value="1"/>
</dbReference>
<feature type="transmembrane region" description="Helical" evidence="9">
    <location>
        <begin position="161"/>
        <end position="186"/>
    </location>
</feature>
<keyword evidence="5" id="KW-0997">Cell inner membrane</keyword>
<evidence type="ECO:0000259" key="10">
    <source>
        <dbReference type="PROSITE" id="PS51012"/>
    </source>
</evidence>
<keyword evidence="7 9" id="KW-1133">Transmembrane helix</keyword>
<evidence type="ECO:0000256" key="4">
    <source>
        <dbReference type="ARBA" id="ARBA00022475"/>
    </source>
</evidence>
<evidence type="ECO:0000256" key="7">
    <source>
        <dbReference type="ARBA" id="ARBA00022989"/>
    </source>
</evidence>
<accession>A0A2A2I1P4</accession>
<evidence type="ECO:0000256" key="1">
    <source>
        <dbReference type="ARBA" id="ARBA00004429"/>
    </source>
</evidence>
<feature type="transmembrane region" description="Helical" evidence="9">
    <location>
        <begin position="86"/>
        <end position="111"/>
    </location>
</feature>
<comment type="similarity">
    <text evidence="2 9">Belongs to the ABC-2 integral membrane protein family.</text>
</comment>
<dbReference type="Proteomes" id="UP000218332">
    <property type="component" value="Unassembled WGS sequence"/>
</dbReference>
<dbReference type="PROSITE" id="PS51012">
    <property type="entry name" value="ABC_TM2"/>
    <property type="match status" value="1"/>
</dbReference>
<dbReference type="AlphaFoldDB" id="A0A2A2I1P4"/>
<dbReference type="InterPro" id="IPR013525">
    <property type="entry name" value="ABC2_TM"/>
</dbReference>
<organism evidence="11 12">
    <name type="scientific">Tamilnaduibacter salinus</name>
    <dbReference type="NCBI Taxonomy" id="1484056"/>
    <lineage>
        <taxon>Bacteria</taxon>
        <taxon>Pseudomonadati</taxon>
        <taxon>Pseudomonadota</taxon>
        <taxon>Gammaproteobacteria</taxon>
        <taxon>Pseudomonadales</taxon>
        <taxon>Marinobacteraceae</taxon>
        <taxon>Tamilnaduibacter</taxon>
    </lineage>
</organism>
<evidence type="ECO:0000256" key="8">
    <source>
        <dbReference type="ARBA" id="ARBA00023136"/>
    </source>
</evidence>
<evidence type="ECO:0000313" key="11">
    <source>
        <dbReference type="EMBL" id="PAV25010.1"/>
    </source>
</evidence>
<gene>
    <name evidence="11" type="ORF">CF392_13150</name>
</gene>
<dbReference type="GO" id="GO:0015920">
    <property type="term" value="P:lipopolysaccharide transport"/>
    <property type="evidence" value="ECO:0007669"/>
    <property type="project" value="TreeGrafter"/>
</dbReference>
<keyword evidence="4 9" id="KW-1003">Cell membrane</keyword>
<comment type="subcellular location">
    <subcellularLocation>
        <location evidence="1 9">Cell inner membrane</location>
        <topology evidence="1 9">Multi-pass membrane protein</topology>
    </subcellularLocation>
</comment>
<evidence type="ECO:0000256" key="5">
    <source>
        <dbReference type="ARBA" id="ARBA00022519"/>
    </source>
</evidence>
<evidence type="ECO:0000256" key="3">
    <source>
        <dbReference type="ARBA" id="ARBA00022448"/>
    </source>
</evidence>
<dbReference type="InterPro" id="IPR000412">
    <property type="entry name" value="ABC_2_transport"/>
</dbReference>
<evidence type="ECO:0000256" key="6">
    <source>
        <dbReference type="ARBA" id="ARBA00022692"/>
    </source>
</evidence>
<evidence type="ECO:0000313" key="12">
    <source>
        <dbReference type="Proteomes" id="UP000218332"/>
    </source>
</evidence>
<dbReference type="InterPro" id="IPR047817">
    <property type="entry name" value="ABC2_TM_bact-type"/>
</dbReference>